<dbReference type="CDD" id="cd03272">
    <property type="entry name" value="ABC_SMC3_euk"/>
    <property type="match status" value="1"/>
</dbReference>
<evidence type="ECO:0000313" key="12">
    <source>
        <dbReference type="Proteomes" id="UP001286313"/>
    </source>
</evidence>
<dbReference type="GO" id="GO:0005524">
    <property type="term" value="F:ATP binding"/>
    <property type="evidence" value="ECO:0007669"/>
    <property type="project" value="InterPro"/>
</dbReference>
<feature type="coiled-coil region" evidence="9">
    <location>
        <begin position="826"/>
        <end position="888"/>
    </location>
</feature>
<dbReference type="GO" id="GO:0005634">
    <property type="term" value="C:nucleus"/>
    <property type="evidence" value="ECO:0007669"/>
    <property type="project" value="UniProtKB-SubCell"/>
</dbReference>
<dbReference type="GO" id="GO:0051276">
    <property type="term" value="P:chromosome organization"/>
    <property type="evidence" value="ECO:0007669"/>
    <property type="project" value="InterPro"/>
</dbReference>
<evidence type="ECO:0000256" key="4">
    <source>
        <dbReference type="ARBA" id="ARBA00022618"/>
    </source>
</evidence>
<evidence type="ECO:0000256" key="9">
    <source>
        <dbReference type="SAM" id="Coils"/>
    </source>
</evidence>
<evidence type="ECO:0000256" key="2">
    <source>
        <dbReference type="ARBA" id="ARBA00005917"/>
    </source>
</evidence>
<dbReference type="SUPFAM" id="SSF52540">
    <property type="entry name" value="P-loop containing nucleoside triphosphate hydrolases"/>
    <property type="match status" value="1"/>
</dbReference>
<evidence type="ECO:0000256" key="6">
    <source>
        <dbReference type="ARBA" id="ARBA00023054"/>
    </source>
</evidence>
<evidence type="ECO:0000256" key="8">
    <source>
        <dbReference type="ARBA" id="ARBA00023306"/>
    </source>
</evidence>
<dbReference type="SMART" id="SM00968">
    <property type="entry name" value="SMC_hinge"/>
    <property type="match status" value="1"/>
</dbReference>
<dbReference type="Pfam" id="PF02463">
    <property type="entry name" value="SMC_N"/>
    <property type="match status" value="1"/>
</dbReference>
<keyword evidence="7" id="KW-0539">Nucleus</keyword>
<keyword evidence="12" id="KW-1185">Reference proteome</keyword>
<dbReference type="InterPro" id="IPR027417">
    <property type="entry name" value="P-loop_NTPase"/>
</dbReference>
<dbReference type="GO" id="GO:0016887">
    <property type="term" value="F:ATP hydrolysis activity"/>
    <property type="evidence" value="ECO:0007669"/>
    <property type="project" value="InterPro"/>
</dbReference>
<accession>A0AAE1EIT7</accession>
<comment type="similarity">
    <text evidence="2">Belongs to the SMC family. SMC3 subfamily.</text>
</comment>
<protein>
    <recommendedName>
        <fullName evidence="3">Structural maintenance of chromosomes protein 3</fullName>
    </recommendedName>
</protein>
<keyword evidence="6 9" id="KW-0175">Coiled coil</keyword>
<organism evidence="11 12">
    <name type="scientific">Petrolisthes cinctipes</name>
    <name type="common">Flat porcelain crab</name>
    <dbReference type="NCBI Taxonomy" id="88211"/>
    <lineage>
        <taxon>Eukaryota</taxon>
        <taxon>Metazoa</taxon>
        <taxon>Ecdysozoa</taxon>
        <taxon>Arthropoda</taxon>
        <taxon>Crustacea</taxon>
        <taxon>Multicrustacea</taxon>
        <taxon>Malacostraca</taxon>
        <taxon>Eumalacostraca</taxon>
        <taxon>Eucarida</taxon>
        <taxon>Decapoda</taxon>
        <taxon>Pleocyemata</taxon>
        <taxon>Anomura</taxon>
        <taxon>Galatheoidea</taxon>
        <taxon>Porcellanidae</taxon>
        <taxon>Petrolisthes</taxon>
    </lineage>
</organism>
<gene>
    <name evidence="11" type="ORF">Pcinc_039734</name>
</gene>
<dbReference type="InterPro" id="IPR003395">
    <property type="entry name" value="RecF/RecN/SMC_N"/>
</dbReference>
<comment type="subcellular location">
    <subcellularLocation>
        <location evidence="1">Nucleus</location>
    </subcellularLocation>
</comment>
<dbReference type="Gene3D" id="1.20.1060.20">
    <property type="match status" value="1"/>
</dbReference>
<evidence type="ECO:0000256" key="5">
    <source>
        <dbReference type="ARBA" id="ARBA00022776"/>
    </source>
</evidence>
<sequence>MYIEQVIIEGFRSYREQTVIEPFHPGHNVIVGRNGSGKSNFFAAIQFVLGDEFTQLRAEQRQSLLHQSFGPRVITAYVEIIFDNTDGRIPIDERKVRLRRTIGTKKDQFFCNKKKMTRLDVANLFESAGFSRANPYYIVKQGKINQLATASDAQRLKILQAVAGVTVYDEMTEKCKRELKEYQGKREETVKLLTTTEARLMTMEEDCKELKEYQKLDKVKRGLEYAIYERHLKEMRKQLEDMEVEHQTFISKKRELPETMKETQESLKTVSENMRDIKSKLSRAEEEMNTHWNEQQQLLKDKTKLELTLRYLEDEVKGDRNSKTRMERELDKLQHTITHREQQLETVEPQYKDMKARMETTQHQLSLKKQKIKELYAKQGRGRQFTTKEERDQWIHEELRSVDWAISETKAQIEQLGKRFIHGVERNKELEKKLQEINLEQNIRTLKEELARAEHSLRSLCCKSILCGCDSVQKVLATFREQGGHLRDMAEQYCGLVVDKIGCERSLYTAVEVTANKRLFHHIVNSENVATAILREMNKQELPGQVTFLPLDKLKVKDINYPESTDMVPMMDKLQYSGQFYKAIKSVFGQTLICRNLDSATQLAKTIRLECVTLEGHQASSRGVLTGGYINPSRSRLEAYKIRSLLREQVASAEAELTELQKALVNNQQHINTIVSDIQKNEVKDNKTKNLYEKLENDVKLLKKEQSGIDRTLQPLERYQKQLMADLEAMKVTKEGLEMELHQELTSTFTGQEQQEVDQLNEGIRTLTHDYNDIFKQRMKLEEEKNKLEIVLKNNLYLKKDELVKALQKFSMEDHKRQFERTQKVIGQVNSKIDDVIERYKAAEKKVLEHQEKEKSIKSKMEDVEGKLEKIKKQMEEKNKELEKMTSQQILLQHKIDDCFEKVRGLGPLPCDVLEKYQNIPTKELFRELDTINVKLKKYADLNQIALVKFSHCFDQKKKFDEKLEQLDEGYEKMLEVMNSLEQRKCDTVQFTFNQVAQYFTQVFSELAPQGTAHLVMIEDDSEPREQGTAESLLGIGIKVSFTGKNADIKEMNQLSGGQKSLVALALIFAIQKCNPAPFYIFDEIDQALDPQHRKSVADLIHKLSREAQFITTTFRPELLTHANKYYGVRFHNKVSHLECVDKEEAYNFMDDQLILQ</sequence>
<dbReference type="SUPFAM" id="SSF57997">
    <property type="entry name" value="Tropomyosin"/>
    <property type="match status" value="1"/>
</dbReference>
<feature type="coiled-coil region" evidence="9">
    <location>
        <begin position="436"/>
        <end position="463"/>
    </location>
</feature>
<dbReference type="AlphaFoldDB" id="A0AAE1EIT7"/>
<dbReference type="InterPro" id="IPR010935">
    <property type="entry name" value="SMC_hinge"/>
</dbReference>
<keyword evidence="8" id="KW-0131">Cell cycle</keyword>
<feature type="domain" description="SMC hinge" evidence="10">
    <location>
        <begin position="491"/>
        <end position="604"/>
    </location>
</feature>
<dbReference type="Proteomes" id="UP001286313">
    <property type="component" value="Unassembled WGS sequence"/>
</dbReference>
<dbReference type="Pfam" id="PF06470">
    <property type="entry name" value="SMC_hinge"/>
    <property type="match status" value="1"/>
</dbReference>
<dbReference type="PANTHER" id="PTHR43977">
    <property type="entry name" value="STRUCTURAL MAINTENANCE OF CHROMOSOMES PROTEIN 3"/>
    <property type="match status" value="1"/>
</dbReference>
<evidence type="ECO:0000259" key="10">
    <source>
        <dbReference type="SMART" id="SM00968"/>
    </source>
</evidence>
<comment type="caution">
    <text evidence="11">The sequence shown here is derived from an EMBL/GenBank/DDBJ whole genome shotgun (WGS) entry which is preliminary data.</text>
</comment>
<dbReference type="InterPro" id="IPR024704">
    <property type="entry name" value="SMC"/>
</dbReference>
<dbReference type="PIRSF" id="PIRSF005719">
    <property type="entry name" value="SMC"/>
    <property type="match status" value="1"/>
</dbReference>
<evidence type="ECO:0000256" key="1">
    <source>
        <dbReference type="ARBA" id="ARBA00004123"/>
    </source>
</evidence>
<evidence type="ECO:0000313" key="11">
    <source>
        <dbReference type="EMBL" id="KAK3853737.1"/>
    </source>
</evidence>
<feature type="coiled-coil region" evidence="9">
    <location>
        <begin position="168"/>
        <end position="343"/>
    </location>
</feature>
<dbReference type="FunFam" id="3.40.50.300:FF:000424">
    <property type="entry name" value="Structural maintenance of chromosomes 3"/>
    <property type="match status" value="1"/>
</dbReference>
<dbReference type="EMBL" id="JAWQEG010006842">
    <property type="protein sequence ID" value="KAK3853737.1"/>
    <property type="molecule type" value="Genomic_DNA"/>
</dbReference>
<dbReference type="GO" id="GO:0051301">
    <property type="term" value="P:cell division"/>
    <property type="evidence" value="ECO:0007669"/>
    <property type="project" value="UniProtKB-KW"/>
</dbReference>
<feature type="coiled-coil region" evidence="9">
    <location>
        <begin position="643"/>
        <end position="740"/>
    </location>
</feature>
<proteinExistence type="inferred from homology"/>
<dbReference type="GO" id="GO:0005694">
    <property type="term" value="C:chromosome"/>
    <property type="evidence" value="ECO:0007669"/>
    <property type="project" value="InterPro"/>
</dbReference>
<dbReference type="InterPro" id="IPR041741">
    <property type="entry name" value="SMC3_ABC_euk"/>
</dbReference>
<reference evidence="11" key="1">
    <citation type="submission" date="2023-10" db="EMBL/GenBank/DDBJ databases">
        <title>Genome assemblies of two species of porcelain crab, Petrolisthes cinctipes and Petrolisthes manimaculis (Anomura: Porcellanidae).</title>
        <authorList>
            <person name="Angst P."/>
        </authorList>
    </citation>
    <scope>NUCLEOTIDE SEQUENCE</scope>
    <source>
        <strain evidence="11">PB745_01</strain>
        <tissue evidence="11">Gill</tissue>
    </source>
</reference>
<name>A0AAE1EIT7_PETCI</name>
<keyword evidence="5" id="KW-0498">Mitosis</keyword>
<dbReference type="SUPFAM" id="SSF75553">
    <property type="entry name" value="Smc hinge domain"/>
    <property type="match status" value="1"/>
</dbReference>
<evidence type="ECO:0000256" key="3">
    <source>
        <dbReference type="ARBA" id="ARBA00018690"/>
    </source>
</evidence>
<feature type="coiled-coil region" evidence="9">
    <location>
        <begin position="764"/>
        <end position="791"/>
    </location>
</feature>
<dbReference type="Gene3D" id="3.30.70.1620">
    <property type="match status" value="1"/>
</dbReference>
<dbReference type="Gene3D" id="3.40.50.300">
    <property type="entry name" value="P-loop containing nucleotide triphosphate hydrolases"/>
    <property type="match status" value="2"/>
</dbReference>
<dbReference type="InterPro" id="IPR036277">
    <property type="entry name" value="SMC_hinge_sf"/>
</dbReference>
<keyword evidence="4" id="KW-0132">Cell division</keyword>
<evidence type="ECO:0000256" key="7">
    <source>
        <dbReference type="ARBA" id="ARBA00023242"/>
    </source>
</evidence>